<dbReference type="GO" id="GO:0012505">
    <property type="term" value="C:endomembrane system"/>
    <property type="evidence" value="ECO:0007669"/>
    <property type="project" value="UniProtKB-SubCell"/>
</dbReference>
<dbReference type="GO" id="GO:0032259">
    <property type="term" value="P:methylation"/>
    <property type="evidence" value="ECO:0007669"/>
    <property type="project" value="UniProtKB-KW"/>
</dbReference>
<keyword evidence="2 5" id="KW-0812">Transmembrane</keyword>
<feature type="transmembrane region" description="Helical" evidence="5">
    <location>
        <begin position="86"/>
        <end position="106"/>
    </location>
</feature>
<dbReference type="EMBL" id="OAOQ01000009">
    <property type="protein sequence ID" value="SNX71295.1"/>
    <property type="molecule type" value="Genomic_DNA"/>
</dbReference>
<keyword evidence="4 5" id="KW-0472">Membrane</keyword>
<sequence>MKHLDLPPMWLFLFVIAALALDRLLPFGLFGVPGDVAGVALGLLGLGLSALAARRMRARSTPVMPHREASALVTDGLFRLSRNPIYLANVLILLAVLLWIDAPLGLPLVPAFMWVLTRRFIEPEETRLRRLFGEGFDRWAARTRRWI</sequence>
<keyword evidence="6" id="KW-0489">Methyltransferase</keyword>
<keyword evidence="6" id="KW-0808">Transferase</keyword>
<dbReference type="AlphaFoldDB" id="A0A285CV45"/>
<evidence type="ECO:0000256" key="4">
    <source>
        <dbReference type="ARBA" id="ARBA00023136"/>
    </source>
</evidence>
<dbReference type="PANTHER" id="PTHR12714:SF24">
    <property type="entry name" value="SLR1182 PROTEIN"/>
    <property type="match status" value="1"/>
</dbReference>
<keyword evidence="7" id="KW-1185">Reference proteome</keyword>
<dbReference type="OrthoDB" id="9811969at2"/>
<dbReference type="Gene3D" id="1.20.120.1630">
    <property type="match status" value="1"/>
</dbReference>
<gene>
    <name evidence="6" type="ORF">SAMN05878503_10972</name>
</gene>
<accession>A0A285CV45</accession>
<reference evidence="7" key="1">
    <citation type="submission" date="2017-08" db="EMBL/GenBank/DDBJ databases">
        <authorList>
            <person name="Varghese N."/>
            <person name="Submissions S."/>
        </authorList>
    </citation>
    <scope>NUCLEOTIDE SEQUENCE [LARGE SCALE GENOMIC DNA]</scope>
    <source>
        <strain evidence="7">JA234</strain>
    </source>
</reference>
<evidence type="ECO:0000313" key="6">
    <source>
        <dbReference type="EMBL" id="SNX71295.1"/>
    </source>
</evidence>
<organism evidence="6 7">
    <name type="scientific">Cereibacter ovatus</name>
    <dbReference type="NCBI Taxonomy" id="439529"/>
    <lineage>
        <taxon>Bacteria</taxon>
        <taxon>Pseudomonadati</taxon>
        <taxon>Pseudomonadota</taxon>
        <taxon>Alphaproteobacteria</taxon>
        <taxon>Rhodobacterales</taxon>
        <taxon>Paracoccaceae</taxon>
        <taxon>Cereibacter</taxon>
    </lineage>
</organism>
<dbReference type="Pfam" id="PF04191">
    <property type="entry name" value="PEMT"/>
    <property type="match status" value="1"/>
</dbReference>
<evidence type="ECO:0000256" key="1">
    <source>
        <dbReference type="ARBA" id="ARBA00004127"/>
    </source>
</evidence>
<dbReference type="GO" id="GO:0008168">
    <property type="term" value="F:methyltransferase activity"/>
    <property type="evidence" value="ECO:0007669"/>
    <property type="project" value="UniProtKB-KW"/>
</dbReference>
<evidence type="ECO:0000313" key="7">
    <source>
        <dbReference type="Proteomes" id="UP000219467"/>
    </source>
</evidence>
<keyword evidence="3 5" id="KW-1133">Transmembrane helix</keyword>
<protein>
    <submittedName>
        <fullName evidence="6">Protein-S-isoprenylcysteine O-methyltransferase Ste14</fullName>
    </submittedName>
</protein>
<evidence type="ECO:0000256" key="3">
    <source>
        <dbReference type="ARBA" id="ARBA00022989"/>
    </source>
</evidence>
<evidence type="ECO:0000256" key="2">
    <source>
        <dbReference type="ARBA" id="ARBA00022692"/>
    </source>
</evidence>
<evidence type="ECO:0000256" key="5">
    <source>
        <dbReference type="SAM" id="Phobius"/>
    </source>
</evidence>
<dbReference type="PANTHER" id="PTHR12714">
    <property type="entry name" value="PROTEIN-S ISOPRENYLCYSTEINE O-METHYLTRANSFERASE"/>
    <property type="match status" value="1"/>
</dbReference>
<dbReference type="InterPro" id="IPR007318">
    <property type="entry name" value="Phopholipid_MeTrfase"/>
</dbReference>
<dbReference type="RefSeq" id="WP_097030751.1">
    <property type="nucleotide sequence ID" value="NZ_OAOQ01000009.1"/>
</dbReference>
<dbReference type="Proteomes" id="UP000219467">
    <property type="component" value="Unassembled WGS sequence"/>
</dbReference>
<proteinExistence type="predicted"/>
<name>A0A285CV45_9RHOB</name>
<comment type="subcellular location">
    <subcellularLocation>
        <location evidence="1">Endomembrane system</location>
        <topology evidence="1">Multi-pass membrane protein</topology>
    </subcellularLocation>
</comment>
<feature type="transmembrane region" description="Helical" evidence="5">
    <location>
        <begin position="36"/>
        <end position="53"/>
    </location>
</feature>